<keyword evidence="13" id="KW-0675">Receptor</keyword>
<evidence type="ECO:0000259" key="20">
    <source>
        <dbReference type="PROSITE" id="PS50261"/>
    </source>
</evidence>
<dbReference type="GO" id="GO:0016525">
    <property type="term" value="P:negative regulation of angiogenesis"/>
    <property type="evidence" value="ECO:0007669"/>
    <property type="project" value="InterPro"/>
</dbReference>
<evidence type="ECO:0000256" key="14">
    <source>
        <dbReference type="ARBA" id="ARBA00023180"/>
    </source>
</evidence>
<dbReference type="InterPro" id="IPR036383">
    <property type="entry name" value="TSP1_rpt_sf"/>
</dbReference>
<evidence type="ECO:0000256" key="10">
    <source>
        <dbReference type="ARBA" id="ARBA00023040"/>
    </source>
</evidence>
<dbReference type="SUPFAM" id="SSF81321">
    <property type="entry name" value="Family A G protein-coupled receptor-like"/>
    <property type="match status" value="1"/>
</dbReference>
<dbReference type="PROSITE" id="PS50092">
    <property type="entry name" value="TSP1"/>
    <property type="match status" value="4"/>
</dbReference>
<evidence type="ECO:0000259" key="18">
    <source>
        <dbReference type="PROSITE" id="PS50221"/>
    </source>
</evidence>
<feature type="transmembrane region" description="Helical" evidence="16">
    <location>
        <begin position="945"/>
        <end position="963"/>
    </location>
</feature>
<dbReference type="InterPro" id="IPR017981">
    <property type="entry name" value="GPCR_2-like_7TM"/>
</dbReference>
<evidence type="ECO:0000256" key="17">
    <source>
        <dbReference type="SAM" id="SignalP"/>
    </source>
</evidence>
<dbReference type="Proteomes" id="UP000007635">
    <property type="component" value="Chromosome X"/>
</dbReference>
<dbReference type="InterPro" id="IPR057244">
    <property type="entry name" value="GAIN_B"/>
</dbReference>
<dbReference type="Gene3D" id="2.60.220.50">
    <property type="match status" value="1"/>
</dbReference>
<dbReference type="Pfam" id="PF00002">
    <property type="entry name" value="7tm_2"/>
    <property type="match status" value="1"/>
</dbReference>
<feature type="signal peptide" evidence="17">
    <location>
        <begin position="1"/>
        <end position="23"/>
    </location>
</feature>
<evidence type="ECO:0000256" key="1">
    <source>
        <dbReference type="ARBA" id="ARBA00004613"/>
    </source>
</evidence>
<dbReference type="InterPro" id="IPR000832">
    <property type="entry name" value="GPCR_2_secretin-like"/>
</dbReference>
<dbReference type="PROSITE" id="PS50261">
    <property type="entry name" value="G_PROTEIN_RECEP_F2_4"/>
    <property type="match status" value="1"/>
</dbReference>
<feature type="transmembrane region" description="Helical" evidence="16">
    <location>
        <begin position="983"/>
        <end position="1006"/>
    </location>
</feature>
<dbReference type="InterPro" id="IPR043838">
    <property type="entry name" value="AGRB_N"/>
</dbReference>
<dbReference type="Gene3D" id="1.25.40.610">
    <property type="match status" value="1"/>
</dbReference>
<keyword evidence="6 16" id="KW-0812">Transmembrane</keyword>
<dbReference type="InterPro" id="IPR046338">
    <property type="entry name" value="GAIN_dom_sf"/>
</dbReference>
<evidence type="ECO:0000256" key="16">
    <source>
        <dbReference type="SAM" id="Phobius"/>
    </source>
</evidence>
<evidence type="ECO:0000256" key="5">
    <source>
        <dbReference type="ARBA" id="ARBA00022553"/>
    </source>
</evidence>
<dbReference type="InterPro" id="IPR000884">
    <property type="entry name" value="TSP1_rpt"/>
</dbReference>
<feature type="transmembrane region" description="Helical" evidence="16">
    <location>
        <begin position="1056"/>
        <end position="1079"/>
    </location>
</feature>
<sequence length="1197" mass="131282">MNTAGGVCLSVLSSLLALAGALAAWSALALAPLSALAESAHGAAHGAPDTGVKGSPSPAAQQCSSLVAGVLYGSFSLRELFPSRAAGCSWSLENPDPTKYSLYLRFTRQPVICRTHSPMLLSLDHHLANQSCPLHLHEAAPKDQEVIDLCGSQSNSEAPYSFLQFDKNFVQICLTRHPAEDALQVSKDLLELRLVEVLLINNENSSQFTCGVLCRWFEECLRTGHNGDRGLSDADGCAMTQTGCICPNHNIMAPPIPLLPETPHSPSNGSFLPDDCCWNRWESPCFCPLPSCSPGDPAAEEWSQWSVCSLTCGQGWQVRTRSCVSSPYGTLCSGALRETRMCNNTATCPGEPVHGLWEEWSLWSLCSVTCGRGSRTRTRKCVKEGVAVACGRPEIQTKLCNIAVCPVEGQWLEWGLWSRCSVTCNTGSEQRQRRCSASVHGWAECKGPHQESRECTNPSCSGGGNWGNWNHWSLCSKTCDSGSQRRFRMCEGSGLQGYQCDGSGEEVRSCNEKKCPAPHEICKEEHLLSMSWKRASAGETVYNKCPTNTTGSASRRCMLDNNGVAFWGPPSFARCVSFEYRHLHVSLREHLAKGQRTLAGEGMSQIVRSLLELLQRRSYYSGDLLFSTEILRNVTDTFKRATYIPATDDVQVSSVTPGAALLMRIIEDFIHLIGEAQKPFQSFLVVTSNLSKHHTTDINFPMKGRRGMKDWARTAEDKLYIPKEVFVTPAEGNSLKKTKQCFLCACLPSLPAVINSKILTVTIRPELQPSKPMPLFVSPLCPPFLPTSREAGAENWGTEGCQTLASTTVHTKCLCSRISTYAVLAQQAKDPDMGPTSMPSLPLMVGCGVSCTALLILLLIYAAFWRYIRSERSIILVNFCLSILASNLLILVGQSQTLSKGLCTVTAAFLHFFFLASFCWVLTEAWQSYLAVLGKMRSRLIRKRFLCLGWGLPALVVAVSVGFTRARGYGTASYCWLSLEGGLLYAFVGPAAVIVLVNMLIGIVVFNKLMSRDGISDKSKKQRAGASLWSSCVVLPLLALTWMSAVLAITDRRSTLFQVLFAVFDSVQGFVIITVHCAMRREVSPASSFSCVDPGHTVTSLTSTAFPGCHSCWEYKNPLHKTFLSAEQHSRGGRGWVWGGGFARATIRKHYSAKQVWREMLRESADKENLSRGTRRAKAQVQFHEMWGFGGSTGGEM</sequence>
<evidence type="ECO:0000256" key="11">
    <source>
        <dbReference type="ARBA" id="ARBA00023136"/>
    </source>
</evidence>
<reference evidence="21" key="2">
    <citation type="submission" date="2025-08" db="UniProtKB">
        <authorList>
            <consortium name="Ensembl"/>
        </authorList>
    </citation>
    <scope>IDENTIFICATION</scope>
</reference>
<keyword evidence="3" id="KW-1003">Cell membrane</keyword>
<proteinExistence type="predicted"/>
<dbReference type="Ensembl" id="ENSGACT00000080309.1">
    <property type="protein sequence ID" value="ENSGACP00000065229.1"/>
    <property type="gene ID" value="ENSGACG00000007293.2"/>
</dbReference>
<dbReference type="GO" id="GO:0007166">
    <property type="term" value="P:cell surface receptor signaling pathway"/>
    <property type="evidence" value="ECO:0007669"/>
    <property type="project" value="InterPro"/>
</dbReference>
<feature type="chain" id="PRO_5042864572" evidence="17">
    <location>
        <begin position="24"/>
        <end position="1197"/>
    </location>
</feature>
<keyword evidence="12" id="KW-1015">Disulfide bond</keyword>
<dbReference type="FunFam" id="2.20.100.10:FF:000003">
    <property type="entry name" value="Adhesion G protein-coupled receptor B2"/>
    <property type="match status" value="1"/>
</dbReference>
<organism evidence="21 22">
    <name type="scientific">Gasterosteus aculeatus aculeatus</name>
    <name type="common">three-spined stickleback</name>
    <dbReference type="NCBI Taxonomy" id="481459"/>
    <lineage>
        <taxon>Eukaryota</taxon>
        <taxon>Metazoa</taxon>
        <taxon>Chordata</taxon>
        <taxon>Craniata</taxon>
        <taxon>Vertebrata</taxon>
        <taxon>Euteleostomi</taxon>
        <taxon>Actinopterygii</taxon>
        <taxon>Neopterygii</taxon>
        <taxon>Teleostei</taxon>
        <taxon>Neoteleostei</taxon>
        <taxon>Acanthomorphata</taxon>
        <taxon>Eupercaria</taxon>
        <taxon>Perciformes</taxon>
        <taxon>Cottioidei</taxon>
        <taxon>Gasterosteales</taxon>
        <taxon>Gasterosteidae</taxon>
        <taxon>Gasterosteus</taxon>
    </lineage>
</organism>
<comment type="subcellular location">
    <subcellularLocation>
        <location evidence="2">Cell membrane</location>
        <topology evidence="2">Multi-pass membrane protein</topology>
    </subcellularLocation>
    <subcellularLocation>
        <location evidence="1">Secreted</location>
    </subcellularLocation>
</comment>
<dbReference type="SMART" id="SM00209">
    <property type="entry name" value="TSP1"/>
    <property type="match status" value="4"/>
</dbReference>
<evidence type="ECO:0000256" key="6">
    <source>
        <dbReference type="ARBA" id="ARBA00022692"/>
    </source>
</evidence>
<dbReference type="GO" id="GO:0005886">
    <property type="term" value="C:plasma membrane"/>
    <property type="evidence" value="ECO:0007669"/>
    <property type="project" value="UniProtKB-SubCell"/>
</dbReference>
<dbReference type="PROSITE" id="PS50221">
    <property type="entry name" value="GAIN_B"/>
    <property type="match status" value="1"/>
</dbReference>
<feature type="domain" description="G-protein coupled receptors family 2 profile 1" evidence="19">
    <location>
        <begin position="509"/>
        <end position="579"/>
    </location>
</feature>
<dbReference type="FunFam" id="1.20.1070.10:FF:000016">
    <property type="entry name" value="Adhesion G protein-coupled receptor B2"/>
    <property type="match status" value="1"/>
</dbReference>
<keyword evidence="11 16" id="KW-0472">Membrane</keyword>
<keyword evidence="14" id="KW-0325">Glycoprotein</keyword>
<evidence type="ECO:0000256" key="12">
    <source>
        <dbReference type="ARBA" id="ARBA00023157"/>
    </source>
</evidence>
<dbReference type="Gene3D" id="4.10.1240.10">
    <property type="entry name" value="GPCR, family 2, extracellular hormone receptor domain"/>
    <property type="match status" value="1"/>
</dbReference>
<evidence type="ECO:0000259" key="19">
    <source>
        <dbReference type="PROSITE" id="PS50227"/>
    </source>
</evidence>
<dbReference type="InterPro" id="IPR051867">
    <property type="entry name" value="Angio_Inhib/Adhesion_GPCR"/>
</dbReference>
<dbReference type="PRINTS" id="PR01694">
    <property type="entry name" value="BAIPRECURSOR"/>
</dbReference>
<evidence type="ECO:0000256" key="2">
    <source>
        <dbReference type="ARBA" id="ARBA00004651"/>
    </source>
</evidence>
<dbReference type="PROSITE" id="PS50227">
    <property type="entry name" value="G_PROTEIN_RECEP_F2_3"/>
    <property type="match status" value="1"/>
</dbReference>
<evidence type="ECO:0000256" key="7">
    <source>
        <dbReference type="ARBA" id="ARBA00022729"/>
    </source>
</evidence>
<dbReference type="FunFam" id="2.20.100.10:FF:000004">
    <property type="entry name" value="Adhesion G protein-coupled receptor B2"/>
    <property type="match status" value="1"/>
</dbReference>
<name>A0AAQ4RNL0_GASAC</name>
<reference evidence="21" key="3">
    <citation type="submission" date="2025-09" db="UniProtKB">
        <authorList>
            <consortium name="Ensembl"/>
        </authorList>
    </citation>
    <scope>IDENTIFICATION</scope>
</reference>
<dbReference type="InterPro" id="IPR017983">
    <property type="entry name" value="GPCR_2_secretin-like_CS"/>
</dbReference>
<dbReference type="PROSITE" id="PS00650">
    <property type="entry name" value="G_PROTEIN_RECEP_F2_2"/>
    <property type="match status" value="1"/>
</dbReference>
<dbReference type="FunFam" id="4.10.1240.10:FF:000002">
    <property type="entry name" value="Adhesion G protein-coupled receptor B2"/>
    <property type="match status" value="1"/>
</dbReference>
<feature type="domain" description="GAIN-B" evidence="18">
    <location>
        <begin position="686"/>
        <end position="831"/>
    </location>
</feature>
<keyword evidence="5" id="KW-0597">Phosphoprotein</keyword>
<feature type="domain" description="G-protein coupled receptors family 2 profile 2" evidence="20">
    <location>
        <begin position="839"/>
        <end position="1080"/>
    </location>
</feature>
<dbReference type="Pfam" id="PF16489">
    <property type="entry name" value="GAIN"/>
    <property type="match status" value="1"/>
</dbReference>
<dbReference type="PRINTS" id="PR00249">
    <property type="entry name" value="GPCRSECRETIN"/>
</dbReference>
<keyword evidence="10" id="KW-0297">G-protein coupled receptor</keyword>
<keyword evidence="15" id="KW-0807">Transducer</keyword>
<dbReference type="InterPro" id="IPR001879">
    <property type="entry name" value="GPCR_2_extracellular_dom"/>
</dbReference>
<dbReference type="InterPro" id="IPR000203">
    <property type="entry name" value="GPS"/>
</dbReference>
<dbReference type="SMART" id="SM00303">
    <property type="entry name" value="GPS"/>
    <property type="match status" value="1"/>
</dbReference>
<keyword evidence="8" id="KW-0677">Repeat</keyword>
<dbReference type="GeneTree" id="ENSGT00940000160103"/>
<dbReference type="Pfam" id="PF19188">
    <property type="entry name" value="AGRB_N"/>
    <property type="match status" value="1"/>
</dbReference>
<evidence type="ECO:0000256" key="13">
    <source>
        <dbReference type="ARBA" id="ARBA00023170"/>
    </source>
</evidence>
<dbReference type="FunFam" id="2.20.100.10:FF:000012">
    <property type="entry name" value="Adhesion G protein-coupled receptor B2"/>
    <property type="match status" value="1"/>
</dbReference>
<protein>
    <submittedName>
        <fullName evidence="21">Adhesion G protein-coupled receptor B2</fullName>
    </submittedName>
</protein>
<dbReference type="SUPFAM" id="SSF82895">
    <property type="entry name" value="TSP-1 type 1 repeat"/>
    <property type="match status" value="4"/>
</dbReference>
<dbReference type="GO" id="GO:0004930">
    <property type="term" value="F:G protein-coupled receptor activity"/>
    <property type="evidence" value="ECO:0007669"/>
    <property type="project" value="UniProtKB-KW"/>
</dbReference>
<keyword evidence="4" id="KW-0964">Secreted</keyword>
<feature type="transmembrane region" description="Helical" evidence="16">
    <location>
        <begin position="1027"/>
        <end position="1050"/>
    </location>
</feature>
<dbReference type="Pfam" id="PF00090">
    <property type="entry name" value="TSP_1"/>
    <property type="match status" value="4"/>
</dbReference>
<evidence type="ECO:0000256" key="4">
    <source>
        <dbReference type="ARBA" id="ARBA00022525"/>
    </source>
</evidence>
<feature type="transmembrane region" description="Helical" evidence="16">
    <location>
        <begin position="912"/>
        <end position="933"/>
    </location>
</feature>
<feature type="transmembrane region" description="Helical" evidence="16">
    <location>
        <begin position="841"/>
        <end position="862"/>
    </location>
</feature>
<keyword evidence="9 16" id="KW-1133">Transmembrane helix</keyword>
<evidence type="ECO:0000256" key="15">
    <source>
        <dbReference type="ARBA" id="ARBA00023224"/>
    </source>
</evidence>
<accession>A0AAQ4RNL0</accession>
<evidence type="ECO:0000256" key="3">
    <source>
        <dbReference type="ARBA" id="ARBA00022475"/>
    </source>
</evidence>
<dbReference type="PANTHER" id="PTHR10239">
    <property type="entry name" value="ISTHMIN-2"/>
    <property type="match status" value="1"/>
</dbReference>
<dbReference type="InterPro" id="IPR008077">
    <property type="entry name" value="GPCR_2_brain_angio_inhib"/>
</dbReference>
<dbReference type="SMART" id="SM00008">
    <property type="entry name" value="HormR"/>
    <property type="match status" value="1"/>
</dbReference>
<reference evidence="21 22" key="1">
    <citation type="journal article" date="2021" name="G3 (Bethesda)">
        <title>Improved contiguity of the threespine stickleback genome using long-read sequencing.</title>
        <authorList>
            <person name="Nath S."/>
            <person name="Shaw D.E."/>
            <person name="White M.A."/>
        </authorList>
    </citation>
    <scope>NUCLEOTIDE SEQUENCE [LARGE SCALE GENOMIC DNA]</scope>
    <source>
        <strain evidence="21 22">Lake Benthic</strain>
    </source>
</reference>
<keyword evidence="22" id="KW-1185">Reference proteome</keyword>
<evidence type="ECO:0000256" key="8">
    <source>
        <dbReference type="ARBA" id="ARBA00022737"/>
    </source>
</evidence>
<feature type="transmembrane region" description="Helical" evidence="16">
    <location>
        <begin position="874"/>
        <end position="892"/>
    </location>
</feature>
<evidence type="ECO:0000313" key="22">
    <source>
        <dbReference type="Proteomes" id="UP000007635"/>
    </source>
</evidence>
<keyword evidence="7 17" id="KW-0732">Signal</keyword>
<dbReference type="Gene3D" id="1.20.1070.10">
    <property type="entry name" value="Rhodopsin 7-helix transmembrane proteins"/>
    <property type="match status" value="1"/>
</dbReference>
<dbReference type="GO" id="GO:0005576">
    <property type="term" value="C:extracellular region"/>
    <property type="evidence" value="ECO:0007669"/>
    <property type="project" value="UniProtKB-SubCell"/>
</dbReference>
<dbReference type="Gene3D" id="2.20.100.10">
    <property type="entry name" value="Thrombospondin type-1 (TSP1) repeat"/>
    <property type="match status" value="4"/>
</dbReference>
<evidence type="ECO:0000256" key="9">
    <source>
        <dbReference type="ARBA" id="ARBA00022989"/>
    </source>
</evidence>
<dbReference type="InterPro" id="IPR032471">
    <property type="entry name" value="AGRL2-4_GAIN_subdom_A"/>
</dbReference>
<dbReference type="InterPro" id="IPR036445">
    <property type="entry name" value="GPCR_2_extracell_dom_sf"/>
</dbReference>
<evidence type="ECO:0000313" key="21">
    <source>
        <dbReference type="Ensembl" id="ENSGACP00000065229.1"/>
    </source>
</evidence>
<dbReference type="AlphaFoldDB" id="A0AAQ4RNL0"/>
<dbReference type="PANTHER" id="PTHR10239:SF32">
    <property type="entry name" value="ADHESION G PROTEIN-COUPLED RECEPTOR B2"/>
    <property type="match status" value="1"/>
</dbReference>